<dbReference type="Gene3D" id="1.20.1560.10">
    <property type="entry name" value="ABC transporter type 1, transmembrane domain"/>
    <property type="match status" value="1"/>
</dbReference>
<feature type="domain" description="ABC transmembrane type-1" evidence="9">
    <location>
        <begin position="39"/>
        <end position="320"/>
    </location>
</feature>
<dbReference type="PROSITE" id="PS50893">
    <property type="entry name" value="ABC_TRANSPORTER_2"/>
    <property type="match status" value="1"/>
</dbReference>
<feature type="transmembrane region" description="Helical" evidence="7">
    <location>
        <begin position="34"/>
        <end position="54"/>
    </location>
</feature>
<keyword evidence="3" id="KW-0547">Nucleotide-binding</keyword>
<comment type="caution">
    <text evidence="10">The sequence shown here is derived from an EMBL/GenBank/DDBJ whole genome shotgun (WGS) entry which is preliminary data.</text>
</comment>
<feature type="transmembrane region" description="Helical" evidence="7">
    <location>
        <begin position="177"/>
        <end position="196"/>
    </location>
</feature>
<dbReference type="AlphaFoldDB" id="A0A412T973"/>
<dbReference type="PROSITE" id="PS50929">
    <property type="entry name" value="ABC_TM1F"/>
    <property type="match status" value="1"/>
</dbReference>
<dbReference type="GO" id="GO:0005524">
    <property type="term" value="F:ATP binding"/>
    <property type="evidence" value="ECO:0007669"/>
    <property type="project" value="UniProtKB-KW"/>
</dbReference>
<evidence type="ECO:0000256" key="4">
    <source>
        <dbReference type="ARBA" id="ARBA00022840"/>
    </source>
</evidence>
<feature type="domain" description="ABC transporter" evidence="8">
    <location>
        <begin position="359"/>
        <end position="586"/>
    </location>
</feature>
<protein>
    <submittedName>
        <fullName evidence="10">ABC transporter ATP-binding protein</fullName>
    </submittedName>
</protein>
<evidence type="ECO:0000256" key="3">
    <source>
        <dbReference type="ARBA" id="ARBA00022741"/>
    </source>
</evidence>
<dbReference type="SMART" id="SM00382">
    <property type="entry name" value="AAA"/>
    <property type="match status" value="1"/>
</dbReference>
<dbReference type="SUPFAM" id="SSF52540">
    <property type="entry name" value="P-loop containing nucleoside triphosphate hydrolases"/>
    <property type="match status" value="1"/>
</dbReference>
<evidence type="ECO:0000259" key="8">
    <source>
        <dbReference type="PROSITE" id="PS50893"/>
    </source>
</evidence>
<dbReference type="InterPro" id="IPR036640">
    <property type="entry name" value="ABC1_TM_sf"/>
</dbReference>
<dbReference type="Gene3D" id="3.40.50.300">
    <property type="entry name" value="P-loop containing nucleotide triphosphate hydrolases"/>
    <property type="match status" value="1"/>
</dbReference>
<feature type="transmembrane region" description="Helical" evidence="7">
    <location>
        <begin position="260"/>
        <end position="282"/>
    </location>
</feature>
<comment type="subcellular location">
    <subcellularLocation>
        <location evidence="1">Cell membrane</location>
        <topology evidence="1">Multi-pass membrane protein</topology>
    </subcellularLocation>
</comment>
<evidence type="ECO:0000256" key="6">
    <source>
        <dbReference type="ARBA" id="ARBA00023136"/>
    </source>
</evidence>
<dbReference type="Pfam" id="PF00664">
    <property type="entry name" value="ABC_membrane"/>
    <property type="match status" value="1"/>
</dbReference>
<dbReference type="CDD" id="cd07346">
    <property type="entry name" value="ABC_6TM_exporters"/>
    <property type="match status" value="1"/>
</dbReference>
<dbReference type="GO" id="GO:0015421">
    <property type="term" value="F:ABC-type oligopeptide transporter activity"/>
    <property type="evidence" value="ECO:0007669"/>
    <property type="project" value="TreeGrafter"/>
</dbReference>
<evidence type="ECO:0000313" key="10">
    <source>
        <dbReference type="EMBL" id="RGU46589.1"/>
    </source>
</evidence>
<accession>A0A412T973</accession>
<dbReference type="InterPro" id="IPR039421">
    <property type="entry name" value="Type_1_exporter"/>
</dbReference>
<organism evidence="10 11">
    <name type="scientific">Coprococcus comes</name>
    <dbReference type="NCBI Taxonomy" id="410072"/>
    <lineage>
        <taxon>Bacteria</taxon>
        <taxon>Bacillati</taxon>
        <taxon>Bacillota</taxon>
        <taxon>Clostridia</taxon>
        <taxon>Lachnospirales</taxon>
        <taxon>Lachnospiraceae</taxon>
        <taxon>Coprococcus</taxon>
    </lineage>
</organism>
<dbReference type="EMBL" id="QRXY01000004">
    <property type="protein sequence ID" value="RGU46589.1"/>
    <property type="molecule type" value="Genomic_DNA"/>
</dbReference>
<dbReference type="GO" id="GO:0005886">
    <property type="term" value="C:plasma membrane"/>
    <property type="evidence" value="ECO:0007669"/>
    <property type="project" value="UniProtKB-SubCell"/>
</dbReference>
<keyword evidence="4 10" id="KW-0067">ATP-binding</keyword>
<dbReference type="RefSeq" id="WP_117823445.1">
    <property type="nucleotide sequence ID" value="NZ_QRXY01000004.1"/>
</dbReference>
<dbReference type="PANTHER" id="PTHR43394">
    <property type="entry name" value="ATP-DEPENDENT PERMEASE MDL1, MITOCHONDRIAL"/>
    <property type="match status" value="1"/>
</dbReference>
<evidence type="ECO:0000313" key="11">
    <source>
        <dbReference type="Proteomes" id="UP000285693"/>
    </source>
</evidence>
<keyword evidence="2 7" id="KW-0812">Transmembrane</keyword>
<evidence type="ECO:0000256" key="5">
    <source>
        <dbReference type="ARBA" id="ARBA00022989"/>
    </source>
</evidence>
<feature type="transmembrane region" description="Helical" evidence="7">
    <location>
        <begin position="149"/>
        <end position="171"/>
    </location>
</feature>
<keyword evidence="5 7" id="KW-1133">Transmembrane helix</keyword>
<dbReference type="Proteomes" id="UP000285693">
    <property type="component" value="Unassembled WGS sequence"/>
</dbReference>
<dbReference type="Pfam" id="PF00005">
    <property type="entry name" value="ABC_tran"/>
    <property type="match status" value="1"/>
</dbReference>
<dbReference type="InterPro" id="IPR011527">
    <property type="entry name" value="ABC1_TM_dom"/>
</dbReference>
<feature type="transmembrane region" description="Helical" evidence="7">
    <location>
        <begin position="74"/>
        <end position="91"/>
    </location>
</feature>
<evidence type="ECO:0000259" key="9">
    <source>
        <dbReference type="PROSITE" id="PS50929"/>
    </source>
</evidence>
<reference evidence="10 11" key="1">
    <citation type="submission" date="2018-08" db="EMBL/GenBank/DDBJ databases">
        <title>A genome reference for cultivated species of the human gut microbiota.</title>
        <authorList>
            <person name="Zou Y."/>
            <person name="Xue W."/>
            <person name="Luo G."/>
        </authorList>
    </citation>
    <scope>NUCLEOTIDE SEQUENCE [LARGE SCALE GENOMIC DNA]</scope>
    <source>
        <strain evidence="10 11">AF16-31</strain>
    </source>
</reference>
<dbReference type="SUPFAM" id="SSF90123">
    <property type="entry name" value="ABC transporter transmembrane region"/>
    <property type="match status" value="1"/>
</dbReference>
<keyword evidence="6 7" id="KW-0472">Membrane</keyword>
<gene>
    <name evidence="10" type="ORF">DWW65_04070</name>
</gene>
<evidence type="ECO:0000256" key="1">
    <source>
        <dbReference type="ARBA" id="ARBA00004651"/>
    </source>
</evidence>
<name>A0A412T973_9FIRM</name>
<dbReference type="InterPro" id="IPR003439">
    <property type="entry name" value="ABC_transporter-like_ATP-bd"/>
</dbReference>
<sequence>MKKKIQLFWKHLKAGTFQKMWMQTKWISQYARRYWKAMVVYTALGLAGTGVSLISSLISKDLVDIITGHQTGKLLSTFAAMIGFSIANILVSQASGYASTFINLKVDAEIKNDIFAKMMVTDWESLTAYHTGDLVTRWSSDASNISSGILNWIPNLIIYTVRFFSSLAIVVYYDPSFAVFALIGIPFSALLSRPLLRRMRNNNERSAAMNAKLYGFNQETFSNIQTIKAFDLISFYIDRLKNLQKEYIGMRLEFQKMSMLTSVLMSLIGFVVSYSCYGWGIYRVWSGVISYGTMTMFLSLSGNLTSSVNSLTGLIPSAISLTISAGRLMDIVEMPQEDYSRDSEVRAFENTYRAGGIGLDMQELSYRYNTGTEVFSHATVEAYPHEIVALVGPSGEGKTTMLRLILSLLKPQGGDAWVCAGEDRSKKLAMSPSTRKLFSYVPQGNTMFSGTIAENLRNVKPDATDAEVIEALKLAEAWEFVEKLPDGIDSVVKERGGGFSEGQAQRLSIARALLRKSPILLLDEATSALDVATERRVLKNIMADTYPRTCIVTTHRPTVLNICTRVYAIRDKKCEVLGEEEIAKMVKDF</sequence>
<dbReference type="InterPro" id="IPR027417">
    <property type="entry name" value="P-loop_NTPase"/>
</dbReference>
<dbReference type="PANTHER" id="PTHR43394:SF1">
    <property type="entry name" value="ATP-BINDING CASSETTE SUB-FAMILY B MEMBER 10, MITOCHONDRIAL"/>
    <property type="match status" value="1"/>
</dbReference>
<dbReference type="InterPro" id="IPR003593">
    <property type="entry name" value="AAA+_ATPase"/>
</dbReference>
<evidence type="ECO:0000256" key="7">
    <source>
        <dbReference type="SAM" id="Phobius"/>
    </source>
</evidence>
<dbReference type="GO" id="GO:0016887">
    <property type="term" value="F:ATP hydrolysis activity"/>
    <property type="evidence" value="ECO:0007669"/>
    <property type="project" value="InterPro"/>
</dbReference>
<evidence type="ECO:0000256" key="2">
    <source>
        <dbReference type="ARBA" id="ARBA00022692"/>
    </source>
</evidence>
<proteinExistence type="predicted"/>